<dbReference type="InterPro" id="IPR003593">
    <property type="entry name" value="AAA+_ATPase"/>
</dbReference>
<dbReference type="InterPro" id="IPR014138">
    <property type="entry name" value="Nickel_NikD"/>
</dbReference>
<accession>A0A9W7QDP3</accession>
<dbReference type="GO" id="GO:0005524">
    <property type="term" value="F:ATP binding"/>
    <property type="evidence" value="ECO:0007669"/>
    <property type="project" value="UniProtKB-KW"/>
</dbReference>
<evidence type="ECO:0000256" key="2">
    <source>
        <dbReference type="ARBA" id="ARBA00005417"/>
    </source>
</evidence>
<keyword evidence="11" id="KW-0921">Nickel transport</keyword>
<dbReference type="NCBIfam" id="TIGR02770">
    <property type="entry name" value="nickel_nikD"/>
    <property type="match status" value="1"/>
</dbReference>
<name>A0A9W7QDP3_BACCE</name>
<dbReference type="Proteomes" id="UP000475765">
    <property type="component" value="Unassembled WGS sequence"/>
</dbReference>
<dbReference type="PANTHER" id="PTHR43297">
    <property type="entry name" value="OLIGOPEPTIDE TRANSPORT ATP-BINDING PROTEIN APPD"/>
    <property type="match status" value="1"/>
</dbReference>
<keyword evidence="7" id="KW-0547">Nucleotide-binding</keyword>
<dbReference type="GO" id="GO:0016151">
    <property type="term" value="F:nickel cation binding"/>
    <property type="evidence" value="ECO:0007669"/>
    <property type="project" value="InterPro"/>
</dbReference>
<evidence type="ECO:0000259" key="13">
    <source>
        <dbReference type="PROSITE" id="PS50893"/>
    </source>
</evidence>
<organism evidence="14 15">
    <name type="scientific">Bacillus cereus</name>
    <dbReference type="NCBI Taxonomy" id="1396"/>
    <lineage>
        <taxon>Bacteria</taxon>
        <taxon>Bacillati</taxon>
        <taxon>Bacillota</taxon>
        <taxon>Bacilli</taxon>
        <taxon>Bacillales</taxon>
        <taxon>Bacillaceae</taxon>
        <taxon>Bacillus</taxon>
        <taxon>Bacillus cereus group</taxon>
    </lineage>
</organism>
<dbReference type="FunFam" id="3.40.50.300:FF:000016">
    <property type="entry name" value="Oligopeptide ABC transporter ATP-binding component"/>
    <property type="match status" value="1"/>
</dbReference>
<evidence type="ECO:0000256" key="3">
    <source>
        <dbReference type="ARBA" id="ARBA00022448"/>
    </source>
</evidence>
<keyword evidence="4" id="KW-1003">Cell membrane</keyword>
<dbReference type="Gene3D" id="3.40.50.300">
    <property type="entry name" value="P-loop containing nucleotide triphosphate hydrolases"/>
    <property type="match status" value="1"/>
</dbReference>
<dbReference type="InterPro" id="IPR003439">
    <property type="entry name" value="ABC_transporter-like_ATP-bd"/>
</dbReference>
<gene>
    <name evidence="14" type="primary">nikD</name>
    <name evidence="14" type="ORF">F8172_20250</name>
</gene>
<dbReference type="EMBL" id="WBPP01000034">
    <property type="protein sequence ID" value="KAB2391110.1"/>
    <property type="molecule type" value="Genomic_DNA"/>
</dbReference>
<dbReference type="Pfam" id="PF00005">
    <property type="entry name" value="ABC_tran"/>
    <property type="match status" value="1"/>
</dbReference>
<evidence type="ECO:0000313" key="14">
    <source>
        <dbReference type="EMBL" id="KAB2391110.1"/>
    </source>
</evidence>
<evidence type="ECO:0000256" key="4">
    <source>
        <dbReference type="ARBA" id="ARBA00022475"/>
    </source>
</evidence>
<feature type="domain" description="ABC transporter" evidence="13">
    <location>
        <begin position="12"/>
        <end position="262"/>
    </location>
</feature>
<evidence type="ECO:0000256" key="9">
    <source>
        <dbReference type="ARBA" id="ARBA00022967"/>
    </source>
</evidence>
<dbReference type="AlphaFoldDB" id="A0A9W7QDP3"/>
<evidence type="ECO:0000256" key="5">
    <source>
        <dbReference type="ARBA" id="ARBA00022519"/>
    </source>
</evidence>
<dbReference type="InterPro" id="IPR027417">
    <property type="entry name" value="P-loop_NTPase"/>
</dbReference>
<dbReference type="PROSITE" id="PS50893">
    <property type="entry name" value="ABC_TRANSPORTER_2"/>
    <property type="match status" value="1"/>
</dbReference>
<evidence type="ECO:0000313" key="15">
    <source>
        <dbReference type="Proteomes" id="UP000475765"/>
    </source>
</evidence>
<evidence type="ECO:0000256" key="12">
    <source>
        <dbReference type="ARBA" id="ARBA00023136"/>
    </source>
</evidence>
<keyword evidence="5" id="KW-0997">Cell inner membrane</keyword>
<evidence type="ECO:0000256" key="7">
    <source>
        <dbReference type="ARBA" id="ARBA00022741"/>
    </source>
</evidence>
<dbReference type="GO" id="GO:0016887">
    <property type="term" value="F:ATP hydrolysis activity"/>
    <property type="evidence" value="ECO:0007669"/>
    <property type="project" value="InterPro"/>
</dbReference>
<comment type="similarity">
    <text evidence="2">Belongs to the ABC transporter superfamily.</text>
</comment>
<keyword evidence="8 14" id="KW-0067">ATP-binding</keyword>
<dbReference type="SMART" id="SM00382">
    <property type="entry name" value="AAA"/>
    <property type="match status" value="1"/>
</dbReference>
<keyword evidence="12" id="KW-0472">Membrane</keyword>
<dbReference type="InterPro" id="IPR050388">
    <property type="entry name" value="ABC_Ni/Peptide_Import"/>
</dbReference>
<dbReference type="GO" id="GO:0015413">
    <property type="term" value="F:ABC-type nickel transporter activity"/>
    <property type="evidence" value="ECO:0007669"/>
    <property type="project" value="InterPro"/>
</dbReference>
<reference evidence="14 15" key="1">
    <citation type="submission" date="2019-10" db="EMBL/GenBank/DDBJ databases">
        <title>Bacillus from the desert of Cuatro Cinegas, Coahuila.</title>
        <authorList>
            <person name="Olmedo-Alvarez G."/>
            <person name="Saldana S."/>
            <person name="Barcelo D."/>
        </authorList>
    </citation>
    <scope>NUCLEOTIDE SEQUENCE [LARGE SCALE GENOMIC DNA]</scope>
    <source>
        <strain evidence="14 15">CH417_13T</strain>
    </source>
</reference>
<sequence>MRQLIEKKCNVLQVSDLHIKMKTSTETISLVQGIDFELKPGRVLGLVGESGSGKTVTSLSLLQLLDYKTMSIEGSIQLHGRELNGLSTREMQRIRGKEIALIMQNPMNAFTPVFTIGNQFIETIRTHTTLTKKEAYELAVASLQDVNLPNPSDIMRRYPFQLSGGMLQRVMIAISLCLRPAVIIADEPTTALDVTNQLQVLQQLDFIRSEYGTSILLISHDLGVISELADDVIVMQCGRIVEKADVYQLFDHPQNEYTKKLLHARPTLQSSERAQDFHTII</sequence>
<evidence type="ECO:0000256" key="8">
    <source>
        <dbReference type="ARBA" id="ARBA00022840"/>
    </source>
</evidence>
<dbReference type="CDD" id="cd03257">
    <property type="entry name" value="ABC_NikE_OppD_transporters"/>
    <property type="match status" value="1"/>
</dbReference>
<evidence type="ECO:0000256" key="11">
    <source>
        <dbReference type="ARBA" id="ARBA00023112"/>
    </source>
</evidence>
<dbReference type="PANTHER" id="PTHR43297:SF14">
    <property type="entry name" value="ATPASE AAA-TYPE CORE DOMAIN-CONTAINING PROTEIN"/>
    <property type="match status" value="1"/>
</dbReference>
<keyword evidence="3" id="KW-0813">Transport</keyword>
<proteinExistence type="inferred from homology"/>
<evidence type="ECO:0000256" key="6">
    <source>
        <dbReference type="ARBA" id="ARBA00022596"/>
    </source>
</evidence>
<keyword evidence="10" id="KW-0406">Ion transport</keyword>
<protein>
    <submittedName>
        <fullName evidence="14">Nickel import ATP-binding protein NikD</fullName>
    </submittedName>
</protein>
<dbReference type="SUPFAM" id="SSF52540">
    <property type="entry name" value="P-loop containing nucleoside triphosphate hydrolases"/>
    <property type="match status" value="1"/>
</dbReference>
<evidence type="ECO:0000256" key="1">
    <source>
        <dbReference type="ARBA" id="ARBA00004202"/>
    </source>
</evidence>
<comment type="subcellular location">
    <subcellularLocation>
        <location evidence="1">Cell membrane</location>
        <topology evidence="1">Peripheral membrane protein</topology>
    </subcellularLocation>
</comment>
<dbReference type="PROSITE" id="PS00211">
    <property type="entry name" value="ABC_TRANSPORTER_1"/>
    <property type="match status" value="1"/>
</dbReference>
<dbReference type="GO" id="GO:0005886">
    <property type="term" value="C:plasma membrane"/>
    <property type="evidence" value="ECO:0007669"/>
    <property type="project" value="UniProtKB-SubCell"/>
</dbReference>
<keyword evidence="6" id="KW-0533">Nickel</keyword>
<keyword evidence="9" id="KW-1278">Translocase</keyword>
<dbReference type="InterPro" id="IPR017871">
    <property type="entry name" value="ABC_transporter-like_CS"/>
</dbReference>
<evidence type="ECO:0000256" key="10">
    <source>
        <dbReference type="ARBA" id="ARBA00023065"/>
    </source>
</evidence>
<comment type="caution">
    <text evidence="14">The sequence shown here is derived from an EMBL/GenBank/DDBJ whole genome shotgun (WGS) entry which is preliminary data.</text>
</comment>